<dbReference type="Pfam" id="PF00293">
    <property type="entry name" value="NUDIX"/>
    <property type="match status" value="1"/>
</dbReference>
<keyword evidence="4" id="KW-0378">Hydrolase</keyword>
<evidence type="ECO:0000259" key="7">
    <source>
        <dbReference type="PROSITE" id="PS51462"/>
    </source>
</evidence>
<dbReference type="GO" id="GO:0010945">
    <property type="term" value="F:coenzyme A diphosphatase activity"/>
    <property type="evidence" value="ECO:0007669"/>
    <property type="project" value="InterPro"/>
</dbReference>
<dbReference type="PANTHER" id="PTHR12992:SF11">
    <property type="entry name" value="MITOCHONDRIAL COENZYME A DIPHOSPHATASE NUDT8"/>
    <property type="match status" value="1"/>
</dbReference>
<evidence type="ECO:0000256" key="5">
    <source>
        <dbReference type="ARBA" id="ARBA00022842"/>
    </source>
</evidence>
<keyword evidence="6" id="KW-0464">Manganese</keyword>
<evidence type="ECO:0000313" key="9">
    <source>
        <dbReference type="Proteomes" id="UP000580709"/>
    </source>
</evidence>
<dbReference type="Proteomes" id="UP000580709">
    <property type="component" value="Unassembled WGS sequence"/>
</dbReference>
<keyword evidence="3" id="KW-0479">Metal-binding</keyword>
<dbReference type="InterPro" id="IPR045121">
    <property type="entry name" value="CoAse"/>
</dbReference>
<dbReference type="EMBL" id="JACEOR010000477">
    <property type="protein sequence ID" value="MBA4505815.1"/>
    <property type="molecule type" value="Genomic_DNA"/>
</dbReference>
<dbReference type="CDD" id="cd03426">
    <property type="entry name" value="NUDIX_CoAse_Nudt7"/>
    <property type="match status" value="1"/>
</dbReference>
<dbReference type="InterPro" id="IPR000086">
    <property type="entry name" value="NUDIX_hydrolase_dom"/>
</dbReference>
<evidence type="ECO:0000256" key="2">
    <source>
        <dbReference type="ARBA" id="ARBA00001946"/>
    </source>
</evidence>
<evidence type="ECO:0000313" key="8">
    <source>
        <dbReference type="EMBL" id="MBA4505815.1"/>
    </source>
</evidence>
<dbReference type="PROSITE" id="PS51462">
    <property type="entry name" value="NUDIX"/>
    <property type="match status" value="1"/>
</dbReference>
<sequence length="232" mass="25235">MADVALAPELAPGWLTSMIAGMETSQRSKRAQELLSGRTVQRPERDDAAVLMLLTGANAAEAEILITHRTPTMRSHSGQMAFPGGRIDDTDLGPVDAALREAWEETGLERERVTPLAVMPSLTTAGGRRRAVRPVLAYSADPGSPYVASPVETDDVFFAPVTELLAPENRLDVGFSGFTGPAFWVNDYLVWGFTGVLLDVLFDAAGWATPYDPTVVPLRRALKRSRNGERHF</sequence>
<comment type="caution">
    <text evidence="8">The sequence shown here is derived from an EMBL/GenBank/DDBJ whole genome shotgun (WGS) entry which is preliminary data.</text>
</comment>
<evidence type="ECO:0000256" key="4">
    <source>
        <dbReference type="ARBA" id="ARBA00022801"/>
    </source>
</evidence>
<organism evidence="8 9">
    <name type="scientific">Corynebacterium sanguinis</name>
    <dbReference type="NCBI Taxonomy" id="2594913"/>
    <lineage>
        <taxon>Bacteria</taxon>
        <taxon>Bacillati</taxon>
        <taxon>Actinomycetota</taxon>
        <taxon>Actinomycetes</taxon>
        <taxon>Mycobacteriales</taxon>
        <taxon>Corynebacteriaceae</taxon>
        <taxon>Corynebacterium</taxon>
    </lineage>
</organism>
<gene>
    <name evidence="8" type="ORF">H0H28_10905</name>
</gene>
<name>A0A838WYJ9_9CORY</name>
<comment type="cofactor">
    <cofactor evidence="2">
        <name>Mg(2+)</name>
        <dbReference type="ChEBI" id="CHEBI:18420"/>
    </cofactor>
</comment>
<keyword evidence="5" id="KW-0460">Magnesium</keyword>
<evidence type="ECO:0000256" key="6">
    <source>
        <dbReference type="ARBA" id="ARBA00023211"/>
    </source>
</evidence>
<feature type="domain" description="Nudix hydrolase" evidence="7">
    <location>
        <begin position="44"/>
        <end position="185"/>
    </location>
</feature>
<protein>
    <submittedName>
        <fullName evidence="8">CoA pyrophosphatase</fullName>
    </submittedName>
</protein>
<dbReference type="GO" id="GO:0046872">
    <property type="term" value="F:metal ion binding"/>
    <property type="evidence" value="ECO:0007669"/>
    <property type="project" value="UniProtKB-KW"/>
</dbReference>
<accession>A0A838WYJ9</accession>
<dbReference type="Gene3D" id="3.90.79.10">
    <property type="entry name" value="Nucleoside Triphosphate Pyrophosphohydrolase"/>
    <property type="match status" value="1"/>
</dbReference>
<dbReference type="SUPFAM" id="SSF55811">
    <property type="entry name" value="Nudix"/>
    <property type="match status" value="1"/>
</dbReference>
<evidence type="ECO:0000256" key="3">
    <source>
        <dbReference type="ARBA" id="ARBA00022723"/>
    </source>
</evidence>
<keyword evidence="9" id="KW-1185">Reference proteome</keyword>
<dbReference type="RefSeq" id="WP_181730042.1">
    <property type="nucleotide sequence ID" value="NZ_JACEOR010000477.1"/>
</dbReference>
<reference evidence="8 9" key="1">
    <citation type="submission" date="2020-07" db="EMBL/GenBank/DDBJ databases">
        <authorList>
            <person name="Khare M."/>
        </authorList>
    </citation>
    <scope>NUCLEOTIDE SEQUENCE [LARGE SCALE GENOMIC DNA]</scope>
    <source>
        <strain evidence="8 9">P8776</strain>
    </source>
</reference>
<dbReference type="AlphaFoldDB" id="A0A838WYJ9"/>
<proteinExistence type="predicted"/>
<evidence type="ECO:0000256" key="1">
    <source>
        <dbReference type="ARBA" id="ARBA00001936"/>
    </source>
</evidence>
<comment type="cofactor">
    <cofactor evidence="1">
        <name>Mn(2+)</name>
        <dbReference type="ChEBI" id="CHEBI:29035"/>
    </cofactor>
</comment>
<dbReference type="InterPro" id="IPR015797">
    <property type="entry name" value="NUDIX_hydrolase-like_dom_sf"/>
</dbReference>
<dbReference type="PANTHER" id="PTHR12992">
    <property type="entry name" value="NUDIX HYDROLASE"/>
    <property type="match status" value="1"/>
</dbReference>